<dbReference type="RefSeq" id="WP_265508437.1">
    <property type="nucleotide sequence ID" value="NZ_JAOTBE010000077.1"/>
</dbReference>
<gene>
    <name evidence="2" type="ORF">ACFFIZ_17425</name>
</gene>
<name>A0ABV6CMS2_9RHOB</name>
<proteinExistence type="predicted"/>
<dbReference type="Proteomes" id="UP001589795">
    <property type="component" value="Unassembled WGS sequence"/>
</dbReference>
<dbReference type="EMBL" id="JBHLWQ010000164">
    <property type="protein sequence ID" value="MFC0202039.1"/>
    <property type="molecule type" value="Genomic_DNA"/>
</dbReference>
<dbReference type="SUPFAM" id="SSF53756">
    <property type="entry name" value="UDP-Glycosyltransferase/glycogen phosphorylase"/>
    <property type="match status" value="1"/>
</dbReference>
<comment type="caution">
    <text evidence="2">The sequence shown here is derived from an EMBL/GenBank/DDBJ whole genome shotgun (WGS) entry which is preliminary data.</text>
</comment>
<sequence length="247" mass="27029">MLVTYLAHDLDDPSSWRRVEMLTRGGAQVRVAGFRRGDGPLPQPAMVLGRTANGRMVQRLAAVAAALPRIARLVPPPNGPEVVLARNLEMLMLGAALQRRRPLRLVYELLDIHAMVLGSGAKSRAIRKVEAALMRRASLVVVSSPAFLTRYLDDYGQPKIPSLLVENKPFAEAMPATLTPAPRPGGPLVIGWFGMLRCRFSLDALDRLTRAEPGRFKVILRGKPALDVLPGFHDVMAANPDLEFHGP</sequence>
<keyword evidence="3" id="KW-1185">Reference proteome</keyword>
<evidence type="ECO:0000313" key="3">
    <source>
        <dbReference type="Proteomes" id="UP001589795"/>
    </source>
</evidence>
<evidence type="ECO:0000259" key="1">
    <source>
        <dbReference type="Pfam" id="PF13579"/>
    </source>
</evidence>
<reference evidence="2 3" key="1">
    <citation type="submission" date="2024-09" db="EMBL/GenBank/DDBJ databases">
        <authorList>
            <person name="Sun Q."/>
            <person name="Mori K."/>
        </authorList>
    </citation>
    <scope>NUCLEOTIDE SEQUENCE [LARGE SCALE GENOMIC DNA]</scope>
    <source>
        <strain evidence="2 3">CCM 7904</strain>
    </source>
</reference>
<accession>A0ABV6CMS2</accession>
<dbReference type="InterPro" id="IPR028098">
    <property type="entry name" value="Glyco_trans_4-like_N"/>
</dbReference>
<organism evidence="2 3">
    <name type="scientific">Paracoccus rhizosphaerae</name>
    <dbReference type="NCBI Taxonomy" id="1133347"/>
    <lineage>
        <taxon>Bacteria</taxon>
        <taxon>Pseudomonadati</taxon>
        <taxon>Pseudomonadota</taxon>
        <taxon>Alphaproteobacteria</taxon>
        <taxon>Rhodobacterales</taxon>
        <taxon>Paracoccaceae</taxon>
        <taxon>Paracoccus</taxon>
    </lineage>
</organism>
<protein>
    <submittedName>
        <fullName evidence="2">Glycosyltransferase</fullName>
    </submittedName>
</protein>
<evidence type="ECO:0000313" key="2">
    <source>
        <dbReference type="EMBL" id="MFC0202039.1"/>
    </source>
</evidence>
<feature type="domain" description="Glycosyltransferase subfamily 4-like N-terminal" evidence="1">
    <location>
        <begin position="19"/>
        <end position="158"/>
    </location>
</feature>
<dbReference type="Gene3D" id="3.40.50.2000">
    <property type="entry name" value="Glycogen Phosphorylase B"/>
    <property type="match status" value="1"/>
</dbReference>
<dbReference type="Pfam" id="PF13579">
    <property type="entry name" value="Glyco_trans_4_4"/>
    <property type="match status" value="1"/>
</dbReference>